<dbReference type="EMBL" id="VKDB01000041">
    <property type="protein sequence ID" value="TSA79509.1"/>
    <property type="molecule type" value="Genomic_DNA"/>
</dbReference>
<reference evidence="1 2" key="1">
    <citation type="submission" date="2019-07" db="EMBL/GenBank/DDBJ databases">
        <title>Deinococcus detaillus sp. nov., isolated from humus soil in Antarctica.</title>
        <authorList>
            <person name="Zhang K."/>
        </authorList>
    </citation>
    <scope>NUCLEOTIDE SEQUENCE [LARGE SCALE GENOMIC DNA]</scope>
    <source>
        <strain evidence="1 2">H1</strain>
    </source>
</reference>
<name>A0A553UH10_9DEIO</name>
<dbReference type="Proteomes" id="UP000316092">
    <property type="component" value="Unassembled WGS sequence"/>
</dbReference>
<dbReference type="RefSeq" id="WP_143722148.1">
    <property type="nucleotide sequence ID" value="NZ_VKDB01000041.1"/>
</dbReference>
<proteinExistence type="predicted"/>
<keyword evidence="2" id="KW-1185">Reference proteome</keyword>
<organism evidence="1 2">
    <name type="scientific">Deinococcus detaillensis</name>
    <dbReference type="NCBI Taxonomy" id="2592048"/>
    <lineage>
        <taxon>Bacteria</taxon>
        <taxon>Thermotogati</taxon>
        <taxon>Deinococcota</taxon>
        <taxon>Deinococci</taxon>
        <taxon>Deinococcales</taxon>
        <taxon>Deinococcaceae</taxon>
        <taxon>Deinococcus</taxon>
    </lineage>
</organism>
<evidence type="ECO:0000313" key="2">
    <source>
        <dbReference type="Proteomes" id="UP000316092"/>
    </source>
</evidence>
<protein>
    <submittedName>
        <fullName evidence="1">Uncharacterized protein</fullName>
    </submittedName>
</protein>
<sequence>MKTLTQSRWPMFGWTQVQQWRREMRLRQVIFSAQTQREIVQAGQQFGISPALIASILADERTRLDAADHFQNALMRLSMLLPDWAEQLLIQSIERACGRSVDTFSLGRAQMKGGTLARLSAEGHLPVLTSASQSRHFLLSDGQAPFLVAACLRSTVDYWQRGGVDLLENPAVLGTLYSLGITGKRGVHADPQPSVRGRAIAAHAKWLARPSQGVFGNFSGQLSAV</sequence>
<comment type="caution">
    <text evidence="1">The sequence shown here is derived from an EMBL/GenBank/DDBJ whole genome shotgun (WGS) entry which is preliminary data.</text>
</comment>
<dbReference type="AlphaFoldDB" id="A0A553UH10"/>
<gene>
    <name evidence="1" type="ORF">FNU79_17845</name>
</gene>
<evidence type="ECO:0000313" key="1">
    <source>
        <dbReference type="EMBL" id="TSA79509.1"/>
    </source>
</evidence>
<accession>A0A553UH10</accession>
<dbReference type="OrthoDB" id="71240at2"/>